<dbReference type="GO" id="GO:0006777">
    <property type="term" value="P:Mo-molybdopterin cofactor biosynthetic process"/>
    <property type="evidence" value="ECO:0007669"/>
    <property type="project" value="UniProtKB-UniRule"/>
</dbReference>
<comment type="cofactor">
    <cofactor evidence="6">
        <name>Mg(2+)</name>
        <dbReference type="ChEBI" id="CHEBI:18420"/>
    </cofactor>
</comment>
<keyword evidence="6" id="KW-0500">Molybdenum</keyword>
<name>A0A238UCV4_9FLAO</name>
<dbReference type="InterPro" id="IPR005111">
    <property type="entry name" value="MoeA_C_domain_IV"/>
</dbReference>
<reference evidence="8 9" key="1">
    <citation type="submission" date="2017-07" db="EMBL/GenBank/DDBJ databases">
        <authorList>
            <person name="Sun Z.S."/>
            <person name="Albrecht U."/>
            <person name="Echele G."/>
            <person name="Lee C.C."/>
        </authorList>
    </citation>
    <scope>NUCLEOTIDE SEQUENCE [LARGE SCALE GENOMIC DNA]</scope>
    <source>
        <strain evidence="9">type strain: KCTC 22618</strain>
    </source>
</reference>
<dbReference type="InterPro" id="IPR036425">
    <property type="entry name" value="MoaB/Mog-like_dom_sf"/>
</dbReference>
<sequence length="390" mass="42447">MISVSEAIQHIENYCQPNKIIEKPIQEVLGLVLAEAIVSPINMPPFKQSSMDGYAFIHNEISSFTVVGEVQAGDSKNVVLQEGEAVRIFTGARVPDQADTVVMQEHTSVEGDQLTINELPKKSSNVRPLGEQIKTGAIALEEGTVLNEAAIGFIAGLGLSTVKVYQKPKVSILITGNELKAVGEVLEEGQVYDSNSITLQLALHRLGIDEVEIVKVEDTFEATKTAIKNQLDFADVILVSGGISVGDYDFVKRGLEENNVSEVFYKVNQKPGKPLWFGEKEEKLVFALPGNPASSLSCFYSYVLPVIKAQLGYKDYHLPRSTAKATNDIKNAFGKTLFLKGIIENGQATQLTGQASSMLKSFAVANGLLIVPEDVQEIKKGEEITYIKLS</sequence>
<comment type="similarity">
    <text evidence="3 6">Belongs to the MoeA family.</text>
</comment>
<dbReference type="Proteomes" id="UP000215214">
    <property type="component" value="Chromosome TJEJU"/>
</dbReference>
<keyword evidence="6" id="KW-0808">Transferase</keyword>
<dbReference type="EC" id="2.10.1.1" evidence="6"/>
<gene>
    <name evidence="8" type="ORF">TJEJU_3351</name>
</gene>
<dbReference type="EMBL" id="LT899436">
    <property type="protein sequence ID" value="SNR17001.1"/>
    <property type="molecule type" value="Genomic_DNA"/>
</dbReference>
<dbReference type="NCBIfam" id="TIGR00177">
    <property type="entry name" value="molyb_syn"/>
    <property type="match status" value="1"/>
</dbReference>
<dbReference type="PROSITE" id="PS01079">
    <property type="entry name" value="MOCF_BIOSYNTHESIS_2"/>
    <property type="match status" value="1"/>
</dbReference>
<evidence type="ECO:0000313" key="9">
    <source>
        <dbReference type="Proteomes" id="UP000215214"/>
    </source>
</evidence>
<dbReference type="Pfam" id="PF03454">
    <property type="entry name" value="MoeA_C"/>
    <property type="match status" value="1"/>
</dbReference>
<dbReference type="NCBIfam" id="NF045515">
    <property type="entry name" value="Glp_gephyrin"/>
    <property type="match status" value="1"/>
</dbReference>
<dbReference type="SUPFAM" id="SSF53218">
    <property type="entry name" value="Molybdenum cofactor biosynthesis proteins"/>
    <property type="match status" value="1"/>
</dbReference>
<dbReference type="UniPathway" id="UPA00344"/>
<dbReference type="InterPro" id="IPR036688">
    <property type="entry name" value="MoeA_C_domain_IV_sf"/>
</dbReference>
<dbReference type="Gene3D" id="2.40.340.10">
    <property type="entry name" value="MoeA, C-terminal, domain IV"/>
    <property type="match status" value="1"/>
</dbReference>
<dbReference type="AlphaFoldDB" id="A0A238UCV4"/>
<dbReference type="GO" id="GO:0061599">
    <property type="term" value="F:molybdopterin molybdotransferase activity"/>
    <property type="evidence" value="ECO:0007669"/>
    <property type="project" value="UniProtKB-UniRule"/>
</dbReference>
<evidence type="ECO:0000256" key="4">
    <source>
        <dbReference type="ARBA" id="ARBA00023150"/>
    </source>
</evidence>
<dbReference type="InterPro" id="IPR036135">
    <property type="entry name" value="MoeA_linker/N_sf"/>
</dbReference>
<evidence type="ECO:0000256" key="5">
    <source>
        <dbReference type="ARBA" id="ARBA00047317"/>
    </source>
</evidence>
<feature type="domain" description="MoaB/Mog" evidence="7">
    <location>
        <begin position="171"/>
        <end position="309"/>
    </location>
</feature>
<dbReference type="SMART" id="SM00852">
    <property type="entry name" value="MoCF_biosynth"/>
    <property type="match status" value="1"/>
</dbReference>
<evidence type="ECO:0000313" key="8">
    <source>
        <dbReference type="EMBL" id="SNR17001.1"/>
    </source>
</evidence>
<dbReference type="OrthoDB" id="9804758at2"/>
<evidence type="ECO:0000256" key="2">
    <source>
        <dbReference type="ARBA" id="ARBA00005046"/>
    </source>
</evidence>
<dbReference type="KEGG" id="tje:TJEJU_3351"/>
<dbReference type="Gene3D" id="2.170.190.11">
    <property type="entry name" value="Molybdopterin biosynthesis moea protein, domain 3"/>
    <property type="match status" value="1"/>
</dbReference>
<evidence type="ECO:0000256" key="6">
    <source>
        <dbReference type="RuleBase" id="RU365090"/>
    </source>
</evidence>
<dbReference type="Gene3D" id="3.90.105.10">
    <property type="entry name" value="Molybdopterin biosynthesis moea protein, domain 2"/>
    <property type="match status" value="1"/>
</dbReference>
<evidence type="ECO:0000256" key="1">
    <source>
        <dbReference type="ARBA" id="ARBA00002901"/>
    </source>
</evidence>
<dbReference type="InterPro" id="IPR008284">
    <property type="entry name" value="MoCF_biosynth_CS"/>
</dbReference>
<protein>
    <recommendedName>
        <fullName evidence="6">Molybdopterin molybdenumtransferase</fullName>
        <ecNumber evidence="6">2.10.1.1</ecNumber>
    </recommendedName>
</protein>
<dbReference type="PANTHER" id="PTHR10192">
    <property type="entry name" value="MOLYBDOPTERIN BIOSYNTHESIS PROTEIN"/>
    <property type="match status" value="1"/>
</dbReference>
<dbReference type="PANTHER" id="PTHR10192:SF5">
    <property type="entry name" value="GEPHYRIN"/>
    <property type="match status" value="1"/>
</dbReference>
<keyword evidence="4 6" id="KW-0501">Molybdenum cofactor biosynthesis</keyword>
<dbReference type="InterPro" id="IPR038987">
    <property type="entry name" value="MoeA-like"/>
</dbReference>
<keyword evidence="6" id="KW-0460">Magnesium</keyword>
<evidence type="ECO:0000256" key="3">
    <source>
        <dbReference type="ARBA" id="ARBA00010763"/>
    </source>
</evidence>
<comment type="pathway">
    <text evidence="2 6">Cofactor biosynthesis; molybdopterin biosynthesis.</text>
</comment>
<dbReference type="RefSeq" id="WP_095073930.1">
    <property type="nucleotide sequence ID" value="NZ_LT899436.1"/>
</dbReference>
<dbReference type="InterPro" id="IPR005110">
    <property type="entry name" value="MoeA_linker/N"/>
</dbReference>
<dbReference type="Pfam" id="PF03453">
    <property type="entry name" value="MoeA_N"/>
    <property type="match status" value="1"/>
</dbReference>
<dbReference type="SUPFAM" id="SSF63867">
    <property type="entry name" value="MoeA C-terminal domain-like"/>
    <property type="match status" value="1"/>
</dbReference>
<keyword evidence="6" id="KW-0479">Metal-binding</keyword>
<dbReference type="Gene3D" id="3.40.980.10">
    <property type="entry name" value="MoaB/Mog-like domain"/>
    <property type="match status" value="1"/>
</dbReference>
<comment type="function">
    <text evidence="1 6">Catalyzes the insertion of molybdate into adenylated molybdopterin with the concomitant release of AMP.</text>
</comment>
<dbReference type="GO" id="GO:0005829">
    <property type="term" value="C:cytosol"/>
    <property type="evidence" value="ECO:0007669"/>
    <property type="project" value="TreeGrafter"/>
</dbReference>
<evidence type="ECO:0000259" key="7">
    <source>
        <dbReference type="SMART" id="SM00852"/>
    </source>
</evidence>
<dbReference type="Pfam" id="PF00994">
    <property type="entry name" value="MoCF_biosynth"/>
    <property type="match status" value="1"/>
</dbReference>
<keyword evidence="9" id="KW-1185">Reference proteome</keyword>
<dbReference type="GO" id="GO:0046872">
    <property type="term" value="F:metal ion binding"/>
    <property type="evidence" value="ECO:0007669"/>
    <property type="project" value="UniProtKB-UniRule"/>
</dbReference>
<organism evidence="8 9">
    <name type="scientific">Tenacibaculum jejuense</name>
    <dbReference type="NCBI Taxonomy" id="584609"/>
    <lineage>
        <taxon>Bacteria</taxon>
        <taxon>Pseudomonadati</taxon>
        <taxon>Bacteroidota</taxon>
        <taxon>Flavobacteriia</taxon>
        <taxon>Flavobacteriales</taxon>
        <taxon>Flavobacteriaceae</taxon>
        <taxon>Tenacibaculum</taxon>
    </lineage>
</organism>
<comment type="catalytic activity">
    <reaction evidence="5">
        <text>adenylyl-molybdopterin + molybdate = Mo-molybdopterin + AMP + H(+)</text>
        <dbReference type="Rhea" id="RHEA:35047"/>
        <dbReference type="ChEBI" id="CHEBI:15378"/>
        <dbReference type="ChEBI" id="CHEBI:36264"/>
        <dbReference type="ChEBI" id="CHEBI:62727"/>
        <dbReference type="ChEBI" id="CHEBI:71302"/>
        <dbReference type="ChEBI" id="CHEBI:456215"/>
        <dbReference type="EC" id="2.10.1.1"/>
    </reaction>
</comment>
<proteinExistence type="inferred from homology"/>
<dbReference type="InterPro" id="IPR001453">
    <property type="entry name" value="MoaB/Mog_dom"/>
</dbReference>
<dbReference type="SUPFAM" id="SSF63882">
    <property type="entry name" value="MoeA N-terminal region -like"/>
    <property type="match status" value="1"/>
</dbReference>
<dbReference type="CDD" id="cd00887">
    <property type="entry name" value="MoeA"/>
    <property type="match status" value="1"/>
</dbReference>
<accession>A0A238UCV4</accession>